<name>A0ABU9ANV0_9BACT</name>
<keyword evidence="1" id="KW-0812">Transmembrane</keyword>
<keyword evidence="1" id="KW-1133">Transmembrane helix</keyword>
<keyword evidence="3" id="KW-1185">Reference proteome</keyword>
<feature type="transmembrane region" description="Helical" evidence="1">
    <location>
        <begin position="35"/>
        <end position="55"/>
    </location>
</feature>
<comment type="caution">
    <text evidence="2">The sequence shown here is derived from an EMBL/GenBank/DDBJ whole genome shotgun (WGS) entry which is preliminary data.</text>
</comment>
<dbReference type="PANTHER" id="PTHR36436">
    <property type="entry name" value="SLL5081 PROTEIN"/>
    <property type="match status" value="1"/>
</dbReference>
<protein>
    <submittedName>
        <fullName evidence="2">YwqG family protein</fullName>
    </submittedName>
</protein>
<dbReference type="Proteomes" id="UP001371305">
    <property type="component" value="Unassembled WGS sequence"/>
</dbReference>
<evidence type="ECO:0000256" key="1">
    <source>
        <dbReference type="SAM" id="Phobius"/>
    </source>
</evidence>
<sequence>MAEIHYEGLDGWWKSAALWGALGVIIAFANLPPWLWMVIAIVAGAATGGASAFWLSKMKTKAMSITGWIGLLVFAGLIYLLTISNPATRVPTMGFFALGCLFQSANMLVFGIAGTRAIKVLNEKNAGWLSKLGASSKRVGPPPPAPPAADYDACRTKLLAALPEPLRSDIANAFQTVTLATPFRSLQSISPAASSLSGAPLLDPAFAWPHLHGQPLEFLAQLNLGEIPDTGHARPAAGLISFFCDVANQPWGHDADDVGKTVVLFTPDPSNAHPLLKPGTPPHAPPRKPLAFTRTPAFCLTEDQTDRLDDFIQETDEATAYTASDMQMTLGEANPPESNRVLCAPSRVQGDMDDDLAKAARFLGLPLDTGWTLLLQLDSDRDLGWCWGDNGFLYFWIPTADLAEGRFNRVWTILQCC</sequence>
<evidence type="ECO:0000313" key="2">
    <source>
        <dbReference type="EMBL" id="MEK7949238.1"/>
    </source>
</evidence>
<dbReference type="RefSeq" id="WP_341402658.1">
    <property type="nucleotide sequence ID" value="NZ_JBBUKT010000001.1"/>
</dbReference>
<evidence type="ECO:0000313" key="3">
    <source>
        <dbReference type="Proteomes" id="UP001371305"/>
    </source>
</evidence>
<proteinExistence type="predicted"/>
<dbReference type="Pfam" id="PF09234">
    <property type="entry name" value="DUF1963"/>
    <property type="match status" value="1"/>
</dbReference>
<feature type="transmembrane region" description="Helical" evidence="1">
    <location>
        <begin position="62"/>
        <end position="81"/>
    </location>
</feature>
<organism evidence="2 3">
    <name type="scientific">Luteolibacter soli</name>
    <dbReference type="NCBI Taxonomy" id="3135280"/>
    <lineage>
        <taxon>Bacteria</taxon>
        <taxon>Pseudomonadati</taxon>
        <taxon>Verrucomicrobiota</taxon>
        <taxon>Verrucomicrobiia</taxon>
        <taxon>Verrucomicrobiales</taxon>
        <taxon>Verrucomicrobiaceae</taxon>
        <taxon>Luteolibacter</taxon>
    </lineage>
</organism>
<accession>A0ABU9ANV0</accession>
<keyword evidence="1" id="KW-0472">Membrane</keyword>
<reference evidence="2 3" key="1">
    <citation type="submission" date="2024-04" db="EMBL/GenBank/DDBJ databases">
        <title>Luteolibacter sp. isolated from soil.</title>
        <authorList>
            <person name="An J."/>
        </authorList>
    </citation>
    <scope>NUCLEOTIDE SEQUENCE [LARGE SCALE GENOMIC DNA]</scope>
    <source>
        <strain evidence="2 3">Y139</strain>
    </source>
</reference>
<dbReference type="EMBL" id="JBBUKT010000001">
    <property type="protein sequence ID" value="MEK7949238.1"/>
    <property type="molecule type" value="Genomic_DNA"/>
</dbReference>
<feature type="transmembrane region" description="Helical" evidence="1">
    <location>
        <begin position="12"/>
        <end position="29"/>
    </location>
</feature>
<dbReference type="SUPFAM" id="SSF103032">
    <property type="entry name" value="Hypothetical protein YwqG"/>
    <property type="match status" value="1"/>
</dbReference>
<dbReference type="InterPro" id="IPR015315">
    <property type="entry name" value="DUF1963"/>
</dbReference>
<dbReference type="InterPro" id="IPR035948">
    <property type="entry name" value="YwqG-like_sf"/>
</dbReference>
<feature type="transmembrane region" description="Helical" evidence="1">
    <location>
        <begin position="93"/>
        <end position="114"/>
    </location>
</feature>
<dbReference type="PANTHER" id="PTHR36436:SF6">
    <property type="entry name" value="SLL5081 PROTEIN"/>
    <property type="match status" value="1"/>
</dbReference>
<gene>
    <name evidence="2" type="ORF">WKV53_01950</name>
</gene>
<dbReference type="Gene3D" id="2.30.320.10">
    <property type="entry name" value="YwqG-like"/>
    <property type="match status" value="1"/>
</dbReference>